<feature type="transmembrane region" description="Helical" evidence="1">
    <location>
        <begin position="260"/>
        <end position="278"/>
    </location>
</feature>
<keyword evidence="1" id="KW-0812">Transmembrane</keyword>
<organism evidence="2 3">
    <name type="scientific">Corynebacterium lipophilum</name>
    <dbReference type="NCBI Taxonomy" id="2804918"/>
    <lineage>
        <taxon>Bacteria</taxon>
        <taxon>Bacillati</taxon>
        <taxon>Actinomycetota</taxon>
        <taxon>Actinomycetes</taxon>
        <taxon>Mycobacteriales</taxon>
        <taxon>Corynebacteriaceae</taxon>
        <taxon>Corynebacterium</taxon>
    </lineage>
</organism>
<dbReference type="PANTHER" id="PTHR40761">
    <property type="entry name" value="CONSERVED INTEGRAL MEMBRANE ALANINE VALINE AND LEUCINE RICH PROTEIN-RELATED"/>
    <property type="match status" value="1"/>
</dbReference>
<sequence length="285" mass="29952">MQNDFLAISFALTSALLIAVGTVWRHRILRAGRSTTEVNPAPLASLRRPAWWASLALALAAYGFQALALAFGSLLVVQPILVLSLMFTLLLSARVEHRTMSRQGTAWATLLTIFVAVVILVGRPVPGTAPPGMTGWVLAIGFGVAWMVGTVVFARTRGAATQALAYGILCGAIFGYLAVFSKVAVDAYVHGGLVGLVESWQFWAMLACAVLGTAVQQFAFGASKLATTLPAMKVVEPLVALTLGIVLLGENFAVSTVGGWVAMVASIMMMLASAAMLTRTSIQVG</sequence>
<feature type="transmembrane region" description="Helical" evidence="1">
    <location>
        <begin position="234"/>
        <end position="254"/>
    </location>
</feature>
<keyword evidence="3" id="KW-1185">Reference proteome</keyword>
<protein>
    <submittedName>
        <fullName evidence="2">DMT family transporter</fullName>
    </submittedName>
</protein>
<feature type="transmembrane region" description="Helical" evidence="1">
    <location>
        <begin position="163"/>
        <end position="180"/>
    </location>
</feature>
<comment type="caution">
    <text evidence="2">The sequence shown here is derived from an EMBL/GenBank/DDBJ whole genome shotgun (WGS) entry which is preliminary data.</text>
</comment>
<dbReference type="Proteomes" id="UP001205920">
    <property type="component" value="Unassembled WGS sequence"/>
</dbReference>
<dbReference type="RefSeq" id="WP_252931718.1">
    <property type="nucleotide sequence ID" value="NZ_JAEUWV010000013.1"/>
</dbReference>
<feature type="transmembrane region" description="Helical" evidence="1">
    <location>
        <begin position="76"/>
        <end position="93"/>
    </location>
</feature>
<feature type="transmembrane region" description="Helical" evidence="1">
    <location>
        <begin position="6"/>
        <end position="24"/>
    </location>
</feature>
<gene>
    <name evidence="2" type="ORF">JMN37_08325</name>
</gene>
<evidence type="ECO:0000313" key="3">
    <source>
        <dbReference type="Proteomes" id="UP001205920"/>
    </source>
</evidence>
<dbReference type="NCBIfam" id="NF038012">
    <property type="entry name" value="DMT_1"/>
    <property type="match status" value="1"/>
</dbReference>
<proteinExistence type="predicted"/>
<dbReference type="EMBL" id="JAEUWV010000013">
    <property type="protein sequence ID" value="MCO6394973.1"/>
    <property type="molecule type" value="Genomic_DNA"/>
</dbReference>
<feature type="transmembrane region" description="Helical" evidence="1">
    <location>
        <begin position="200"/>
        <end position="222"/>
    </location>
</feature>
<evidence type="ECO:0000313" key="2">
    <source>
        <dbReference type="EMBL" id="MCO6394973.1"/>
    </source>
</evidence>
<accession>A0AAW5HXL1</accession>
<feature type="transmembrane region" description="Helical" evidence="1">
    <location>
        <begin position="134"/>
        <end position="154"/>
    </location>
</feature>
<dbReference type="AlphaFoldDB" id="A0AAW5HXL1"/>
<evidence type="ECO:0000256" key="1">
    <source>
        <dbReference type="SAM" id="Phobius"/>
    </source>
</evidence>
<reference evidence="2 3" key="1">
    <citation type="submission" date="2021-01" db="EMBL/GenBank/DDBJ databases">
        <title>Identification and Characterization of Corynebacterium sp.</title>
        <authorList>
            <person name="Luo Q."/>
            <person name="Qu P."/>
            <person name="Chen Q."/>
        </authorList>
    </citation>
    <scope>NUCLEOTIDE SEQUENCE [LARGE SCALE GENOMIC DNA]</scope>
    <source>
        <strain evidence="2 3">MC-18</strain>
    </source>
</reference>
<keyword evidence="1" id="KW-0472">Membrane</keyword>
<dbReference type="PANTHER" id="PTHR40761:SF1">
    <property type="entry name" value="CONSERVED INTEGRAL MEMBRANE ALANINE VALINE AND LEUCINE RICH PROTEIN-RELATED"/>
    <property type="match status" value="1"/>
</dbReference>
<name>A0AAW5HXL1_9CORY</name>
<feature type="transmembrane region" description="Helical" evidence="1">
    <location>
        <begin position="50"/>
        <end position="70"/>
    </location>
</feature>
<keyword evidence="1" id="KW-1133">Transmembrane helix</keyword>
<feature type="transmembrane region" description="Helical" evidence="1">
    <location>
        <begin position="105"/>
        <end position="122"/>
    </location>
</feature>